<reference evidence="2 3" key="1">
    <citation type="submission" date="2018-02" db="EMBL/GenBank/DDBJ databases">
        <title>Draft genome sequences of four Legionella pneumophila clinical strains isolated in Ontario.</title>
        <authorList>
            <person name="Fortuna A."/>
            <person name="Ramnarine R."/>
            <person name="Li A."/>
            <person name="Frantz C."/>
            <person name="Mallo G."/>
        </authorList>
    </citation>
    <scope>NUCLEOTIDE SEQUENCE [LARGE SCALE GENOMIC DNA]</scope>
    <source>
        <strain evidence="2 3">LG61</strain>
    </source>
</reference>
<organism evidence="2 3">
    <name type="scientific">Legionella pneumophila</name>
    <dbReference type="NCBI Taxonomy" id="446"/>
    <lineage>
        <taxon>Bacteria</taxon>
        <taxon>Pseudomonadati</taxon>
        <taxon>Pseudomonadota</taxon>
        <taxon>Gammaproteobacteria</taxon>
        <taxon>Legionellales</taxon>
        <taxon>Legionellaceae</taxon>
        <taxon>Legionella</taxon>
    </lineage>
</organism>
<accession>A0A2S6EX89</accession>
<dbReference type="AlphaFoldDB" id="A0A2S6EX89"/>
<dbReference type="InterPro" id="IPR053864">
    <property type="entry name" value="DUF6933"/>
</dbReference>
<dbReference type="Proteomes" id="UP000239239">
    <property type="component" value="Unassembled WGS sequence"/>
</dbReference>
<gene>
    <name evidence="2" type="ORF">C3928_12125</name>
</gene>
<feature type="domain" description="DUF6933" evidence="1">
    <location>
        <begin position="31"/>
        <end position="188"/>
    </location>
</feature>
<dbReference type="OrthoDB" id="6947307at2"/>
<dbReference type="EMBL" id="PQWY01000016">
    <property type="protein sequence ID" value="PPK29809.1"/>
    <property type="molecule type" value="Genomic_DNA"/>
</dbReference>
<proteinExistence type="predicted"/>
<dbReference type="RefSeq" id="WP_027227404.1">
    <property type="nucleotide sequence ID" value="NZ_CP017601.1"/>
</dbReference>
<name>A0A2S6EX89_LEGPN</name>
<evidence type="ECO:0000259" key="1">
    <source>
        <dbReference type="Pfam" id="PF22016"/>
    </source>
</evidence>
<sequence>MLIFNCTKAASDFFTTIRKGNKLSLMSPTPQRELAEEPVLHNHQQWHWMVHVKKFGHRNVLLAMDTDSRFCMIFWGSKKGNIQHFLEQFHDRFSLHIIAVINMGGQDETLLNASMESFLENHHEYAFVPRGDRSVQAHINDALMNLQYEQYRWEDDIPTEEELFISDLRHNDTPRKRKQDKDYIFPTEILFSTWLSRYANLDEQTIKYTISKYRQTNSQLWRFPFDIDVGDLNFNEIEAVIAEALSDNVLSFEDYFKQKNCK</sequence>
<dbReference type="Pfam" id="PF22016">
    <property type="entry name" value="DUF6933"/>
    <property type="match status" value="1"/>
</dbReference>
<comment type="caution">
    <text evidence="2">The sequence shown here is derived from an EMBL/GenBank/DDBJ whole genome shotgun (WGS) entry which is preliminary data.</text>
</comment>
<protein>
    <recommendedName>
        <fullName evidence="1">DUF6933 domain-containing protein</fullName>
    </recommendedName>
</protein>
<evidence type="ECO:0000313" key="2">
    <source>
        <dbReference type="EMBL" id="PPK29809.1"/>
    </source>
</evidence>
<evidence type="ECO:0000313" key="3">
    <source>
        <dbReference type="Proteomes" id="UP000239239"/>
    </source>
</evidence>